<dbReference type="EMBL" id="JARQTX010000001">
    <property type="protein sequence ID" value="MDG2944858.1"/>
    <property type="molecule type" value="Genomic_DNA"/>
</dbReference>
<dbReference type="AlphaFoldDB" id="A0AAW6QBC2"/>
<accession>A0AAW6QBC2</accession>
<sequence length="110" mass="12875">MERSKRHQKVMNIKELLDTSSLAQVMKKGLFINELNQNIQQLLPSRFIGLYRVANFSEDGLTIEVASAVVRQGLLFRQQELLQTFRRIHPEINRLQFRINPELGKKSIKK</sequence>
<evidence type="ECO:0000313" key="2">
    <source>
        <dbReference type="EMBL" id="MDG2949410.1"/>
    </source>
</evidence>
<dbReference type="Proteomes" id="UP001216057">
    <property type="component" value="Unassembled WGS sequence"/>
</dbReference>
<gene>
    <name evidence="2" type="ORF">P7M15_02560</name>
    <name evidence="1" type="ORF">P7M32_00180</name>
</gene>
<dbReference type="RefSeq" id="WP_317476658.1">
    <property type="nucleotide sequence ID" value="NZ_JARQTW010000004.1"/>
</dbReference>
<evidence type="ECO:0000313" key="3">
    <source>
        <dbReference type="Proteomes" id="UP001214976"/>
    </source>
</evidence>
<dbReference type="InterPro" id="IPR007922">
    <property type="entry name" value="DciA-like"/>
</dbReference>
<dbReference type="Pfam" id="PF05258">
    <property type="entry name" value="DciA"/>
    <property type="match status" value="1"/>
</dbReference>
<evidence type="ECO:0000313" key="1">
    <source>
        <dbReference type="EMBL" id="MDG2944858.1"/>
    </source>
</evidence>
<evidence type="ECO:0000313" key="4">
    <source>
        <dbReference type="Proteomes" id="UP001216057"/>
    </source>
</evidence>
<protein>
    <submittedName>
        <fullName evidence="2">DciA family protein</fullName>
    </submittedName>
</protein>
<organism evidence="2 3">
    <name type="scientific">Exercitatus varius</name>
    <dbReference type="NCBI Taxonomy" id="67857"/>
    <lineage>
        <taxon>Bacteria</taxon>
        <taxon>Pseudomonadati</taxon>
        <taxon>Pseudomonadota</taxon>
        <taxon>Gammaproteobacteria</taxon>
        <taxon>Pasteurellales</taxon>
        <taxon>Pasteurellaceae</taxon>
        <taxon>Exercitatus</taxon>
    </lineage>
</organism>
<name>A0AAW6QBC2_9PAST</name>
<comment type="caution">
    <text evidence="2">The sequence shown here is derived from an EMBL/GenBank/DDBJ whole genome shotgun (WGS) entry which is preliminary data.</text>
</comment>
<dbReference type="Proteomes" id="UP001214976">
    <property type="component" value="Unassembled WGS sequence"/>
</dbReference>
<dbReference type="EMBL" id="JARQTW010000004">
    <property type="protein sequence ID" value="MDG2949410.1"/>
    <property type="molecule type" value="Genomic_DNA"/>
</dbReference>
<reference evidence="2 4" key="1">
    <citation type="submission" date="2023-03" db="EMBL/GenBank/DDBJ databases">
        <title>Classification of Bisgaard taxon 6 and taxon 10 as Exercitatus varius gen. nov., spec. nov.</title>
        <authorList>
            <person name="Christensen H."/>
        </authorList>
    </citation>
    <scope>NUCLEOTIDE SEQUENCE</scope>
    <source>
        <strain evidence="1 4">23350_01</strain>
        <strain evidence="2">86116</strain>
    </source>
</reference>
<proteinExistence type="predicted"/>
<keyword evidence="4" id="KW-1185">Reference proteome</keyword>